<dbReference type="AlphaFoldDB" id="A0A8X7C3K7"/>
<accession>A0A8X7C3K7</accession>
<evidence type="ECO:0000313" key="3">
    <source>
        <dbReference type="Proteomes" id="UP000886998"/>
    </source>
</evidence>
<name>A0A8X7C3K7_9ARAC</name>
<feature type="compositionally biased region" description="Basic and acidic residues" evidence="1">
    <location>
        <begin position="40"/>
        <end position="52"/>
    </location>
</feature>
<evidence type="ECO:0000313" key="2">
    <source>
        <dbReference type="EMBL" id="GFY54255.1"/>
    </source>
</evidence>
<evidence type="ECO:0000256" key="1">
    <source>
        <dbReference type="SAM" id="MobiDB-lite"/>
    </source>
</evidence>
<gene>
    <name evidence="2" type="ORF">TNIN_280261</name>
</gene>
<protein>
    <submittedName>
        <fullName evidence="2">Uncharacterized protein</fullName>
    </submittedName>
</protein>
<feature type="region of interest" description="Disordered" evidence="1">
    <location>
        <begin position="1"/>
        <end position="58"/>
    </location>
</feature>
<dbReference type="Proteomes" id="UP000886998">
    <property type="component" value="Unassembled WGS sequence"/>
</dbReference>
<comment type="caution">
    <text evidence="2">The sequence shown here is derived from an EMBL/GenBank/DDBJ whole genome shotgun (WGS) entry which is preliminary data.</text>
</comment>
<keyword evidence="3" id="KW-1185">Reference proteome</keyword>
<dbReference type="EMBL" id="BMAV01009794">
    <property type="protein sequence ID" value="GFY54255.1"/>
    <property type="molecule type" value="Genomic_DNA"/>
</dbReference>
<proteinExistence type="predicted"/>
<reference evidence="2" key="1">
    <citation type="submission" date="2020-08" db="EMBL/GenBank/DDBJ databases">
        <title>Multicomponent nature underlies the extraordinary mechanical properties of spider dragline silk.</title>
        <authorList>
            <person name="Kono N."/>
            <person name="Nakamura H."/>
            <person name="Mori M."/>
            <person name="Yoshida Y."/>
            <person name="Ohtoshi R."/>
            <person name="Malay A.D."/>
            <person name="Moran D.A.P."/>
            <person name="Tomita M."/>
            <person name="Numata K."/>
            <person name="Arakawa K."/>
        </authorList>
    </citation>
    <scope>NUCLEOTIDE SEQUENCE</scope>
</reference>
<sequence length="101" mass="10919">MKDQSGPDEPSQGGQVLMTCGAKTSSMEDKNSPERPVPVHPKEPWQLRKDPSGSDEYSQVGQVLTNYGTDTSQWKAGAIQDVLSPTLRATQQGNSPSESPF</sequence>
<organism evidence="2 3">
    <name type="scientific">Trichonephila inaurata madagascariensis</name>
    <dbReference type="NCBI Taxonomy" id="2747483"/>
    <lineage>
        <taxon>Eukaryota</taxon>
        <taxon>Metazoa</taxon>
        <taxon>Ecdysozoa</taxon>
        <taxon>Arthropoda</taxon>
        <taxon>Chelicerata</taxon>
        <taxon>Arachnida</taxon>
        <taxon>Araneae</taxon>
        <taxon>Araneomorphae</taxon>
        <taxon>Entelegynae</taxon>
        <taxon>Araneoidea</taxon>
        <taxon>Nephilidae</taxon>
        <taxon>Trichonephila</taxon>
        <taxon>Trichonephila inaurata</taxon>
    </lineage>
</organism>